<evidence type="ECO:0000313" key="1">
    <source>
        <dbReference type="EMBL" id="PSV48313.1"/>
    </source>
</evidence>
<dbReference type="Proteomes" id="UP000241803">
    <property type="component" value="Unassembled WGS sequence"/>
</dbReference>
<sequence>MHWTEKYIGRVFDPLTYDCLDLAVEVANNEFNLFITSPEHVLRPIKNGEQAQTIELMKYDYAIRIDEPVEGHPVVLFDRGEPSHIGVATFVNGQWQCLHNLAGMGVVMERMSRMRIDAGGGIEGFYQWRI</sequence>
<proteinExistence type="predicted"/>
<organism evidence="1 2">
    <name type="scientific">Photobacterium indicum</name>
    <dbReference type="NCBI Taxonomy" id="81447"/>
    <lineage>
        <taxon>Bacteria</taxon>
        <taxon>Pseudomonadati</taxon>
        <taxon>Pseudomonadota</taxon>
        <taxon>Gammaproteobacteria</taxon>
        <taxon>Vibrionales</taxon>
        <taxon>Vibrionaceae</taxon>
        <taxon>Photobacterium</taxon>
    </lineage>
</organism>
<evidence type="ECO:0000313" key="2">
    <source>
        <dbReference type="Proteomes" id="UP000241803"/>
    </source>
</evidence>
<evidence type="ECO:0008006" key="3">
    <source>
        <dbReference type="Google" id="ProtNLM"/>
    </source>
</evidence>
<gene>
    <name evidence="1" type="ORF">C9J47_07250</name>
</gene>
<dbReference type="RefSeq" id="WP_107252920.1">
    <property type="nucleotide sequence ID" value="NZ_PYOC01000002.1"/>
</dbReference>
<keyword evidence="2" id="KW-1185">Reference proteome</keyword>
<accession>A0A2T3LAG9</accession>
<dbReference type="EMBL" id="PYOC01000002">
    <property type="protein sequence ID" value="PSV48313.1"/>
    <property type="molecule type" value="Genomic_DNA"/>
</dbReference>
<comment type="caution">
    <text evidence="1">The sequence shown here is derived from an EMBL/GenBank/DDBJ whole genome shotgun (WGS) entry which is preliminary data.</text>
</comment>
<name>A0A2T3LAG9_9GAMM</name>
<protein>
    <recommendedName>
        <fullName evidence="3">NlpC/P60 domain-containing protein</fullName>
    </recommendedName>
</protein>
<dbReference type="AlphaFoldDB" id="A0A2T3LAG9"/>
<reference evidence="1 2" key="1">
    <citation type="submission" date="2018-03" db="EMBL/GenBank/DDBJ databases">
        <title>Whole genome sequencing of Histamine producing bacteria.</title>
        <authorList>
            <person name="Butler K."/>
        </authorList>
    </citation>
    <scope>NUCLEOTIDE SEQUENCE [LARGE SCALE GENOMIC DNA]</scope>
    <source>
        <strain evidence="1 2">ATCC 19614</strain>
    </source>
</reference>